<evidence type="ECO:0000313" key="3">
    <source>
        <dbReference type="Proteomes" id="UP001519460"/>
    </source>
</evidence>
<name>A0ABD0LP59_9CAEN</name>
<comment type="caution">
    <text evidence="2">The sequence shown here is derived from an EMBL/GenBank/DDBJ whole genome shotgun (WGS) entry which is preliminary data.</text>
</comment>
<dbReference type="Proteomes" id="UP001519460">
    <property type="component" value="Unassembled WGS sequence"/>
</dbReference>
<feature type="compositionally biased region" description="Polar residues" evidence="1">
    <location>
        <begin position="45"/>
        <end position="64"/>
    </location>
</feature>
<accession>A0ABD0LP59</accession>
<proteinExistence type="predicted"/>
<feature type="region of interest" description="Disordered" evidence="1">
    <location>
        <begin position="1"/>
        <end position="22"/>
    </location>
</feature>
<gene>
    <name evidence="2" type="ORF">BaRGS_00007360</name>
</gene>
<organism evidence="2 3">
    <name type="scientific">Batillaria attramentaria</name>
    <dbReference type="NCBI Taxonomy" id="370345"/>
    <lineage>
        <taxon>Eukaryota</taxon>
        <taxon>Metazoa</taxon>
        <taxon>Spiralia</taxon>
        <taxon>Lophotrochozoa</taxon>
        <taxon>Mollusca</taxon>
        <taxon>Gastropoda</taxon>
        <taxon>Caenogastropoda</taxon>
        <taxon>Sorbeoconcha</taxon>
        <taxon>Cerithioidea</taxon>
        <taxon>Batillariidae</taxon>
        <taxon>Batillaria</taxon>
    </lineage>
</organism>
<keyword evidence="3" id="KW-1185">Reference proteome</keyword>
<feature type="region of interest" description="Disordered" evidence="1">
    <location>
        <begin position="45"/>
        <end position="67"/>
    </location>
</feature>
<dbReference type="EMBL" id="JACVVK020000032">
    <property type="protein sequence ID" value="KAK7501235.1"/>
    <property type="molecule type" value="Genomic_DNA"/>
</dbReference>
<dbReference type="AlphaFoldDB" id="A0ABD0LP59"/>
<evidence type="ECO:0000256" key="1">
    <source>
        <dbReference type="SAM" id="MobiDB-lite"/>
    </source>
</evidence>
<reference evidence="2 3" key="1">
    <citation type="journal article" date="2023" name="Sci. Data">
        <title>Genome assembly of the Korean intertidal mud-creeper Batillaria attramentaria.</title>
        <authorList>
            <person name="Patra A.K."/>
            <person name="Ho P.T."/>
            <person name="Jun S."/>
            <person name="Lee S.J."/>
            <person name="Kim Y."/>
            <person name="Won Y.J."/>
        </authorList>
    </citation>
    <scope>NUCLEOTIDE SEQUENCE [LARGE SCALE GENOMIC DNA]</scope>
    <source>
        <strain evidence="2">Wonlab-2016</strain>
    </source>
</reference>
<protein>
    <submittedName>
        <fullName evidence="2">Uncharacterized protein</fullName>
    </submittedName>
</protein>
<evidence type="ECO:0000313" key="2">
    <source>
        <dbReference type="EMBL" id="KAK7501235.1"/>
    </source>
</evidence>
<sequence length="100" mass="11007">MLGTMESAGTWKKRVGGKDKGARRLRQELEGEVFPGTSQWPEQQSTVFSQSPLPLISPTSQGLSAPSIAMDVDVGSRQEMKRARVIYSNPSKQITTRTNN</sequence>